<evidence type="ECO:0000256" key="2">
    <source>
        <dbReference type="SAM" id="Phobius"/>
    </source>
</evidence>
<evidence type="ECO:0000313" key="3">
    <source>
        <dbReference type="EMBL" id="GFQ82135.1"/>
    </source>
</evidence>
<name>A0A8X6FJ84_TRICU</name>
<dbReference type="Proteomes" id="UP000887116">
    <property type="component" value="Unassembled WGS sequence"/>
</dbReference>
<evidence type="ECO:0000313" key="4">
    <source>
        <dbReference type="Proteomes" id="UP000887116"/>
    </source>
</evidence>
<dbReference type="Gene3D" id="1.20.1250.20">
    <property type="entry name" value="MFS general substrate transporter like domains"/>
    <property type="match status" value="1"/>
</dbReference>
<comment type="caution">
    <text evidence="3">The sequence shown here is derived from an EMBL/GenBank/DDBJ whole genome shotgun (WGS) entry which is preliminary data.</text>
</comment>
<keyword evidence="2" id="KW-0472">Membrane</keyword>
<dbReference type="InterPro" id="IPR036259">
    <property type="entry name" value="MFS_trans_sf"/>
</dbReference>
<feature type="transmembrane region" description="Helical" evidence="2">
    <location>
        <begin position="112"/>
        <end position="131"/>
    </location>
</feature>
<gene>
    <name evidence="3" type="primary">CG4928</name>
    <name evidence="3" type="ORF">TNCT_589181</name>
</gene>
<keyword evidence="4" id="KW-1185">Reference proteome</keyword>
<keyword evidence="2" id="KW-1133">Transmembrane helix</keyword>
<sequence length="223" mass="25308">MNSMIKNRKLHCVEAEEGSIQTPYPYKDTSHIMDNSKELRTMSRGRILKNLIVISIFYCLFYTGFWSLSNLQSTMNATSGMGPYSQAVIYGFSMLSCLFLPELVIDRFGCKKVLAVTTFLCLPYIAANMYLRWDILIVSSVLYGLASGPFSSALKVYIGEIAKRFQETVTEDVEFVMACFFGFYTFFMENTQVWGNVISSLVLRQGKNIPQIANASFSAKLWH</sequence>
<dbReference type="InterPro" id="IPR051951">
    <property type="entry name" value="UNC-93_regulatory"/>
</dbReference>
<dbReference type="AlphaFoldDB" id="A0A8X6FJ84"/>
<dbReference type="PANTHER" id="PTHR19444">
    <property type="entry name" value="UNC-93 RELATED"/>
    <property type="match status" value="1"/>
</dbReference>
<organism evidence="3 4">
    <name type="scientific">Trichonephila clavata</name>
    <name type="common">Joro spider</name>
    <name type="synonym">Nephila clavata</name>
    <dbReference type="NCBI Taxonomy" id="2740835"/>
    <lineage>
        <taxon>Eukaryota</taxon>
        <taxon>Metazoa</taxon>
        <taxon>Ecdysozoa</taxon>
        <taxon>Arthropoda</taxon>
        <taxon>Chelicerata</taxon>
        <taxon>Arachnida</taxon>
        <taxon>Araneae</taxon>
        <taxon>Araneomorphae</taxon>
        <taxon>Entelegynae</taxon>
        <taxon>Araneoidea</taxon>
        <taxon>Nephilidae</taxon>
        <taxon>Trichonephila</taxon>
    </lineage>
</organism>
<feature type="transmembrane region" description="Helical" evidence="2">
    <location>
        <begin position="137"/>
        <end position="158"/>
    </location>
</feature>
<keyword evidence="2" id="KW-0812">Transmembrane</keyword>
<dbReference type="SUPFAM" id="SSF103473">
    <property type="entry name" value="MFS general substrate transporter"/>
    <property type="match status" value="1"/>
</dbReference>
<evidence type="ECO:0000256" key="1">
    <source>
        <dbReference type="ARBA" id="ARBA00009172"/>
    </source>
</evidence>
<reference evidence="3" key="1">
    <citation type="submission" date="2020-07" db="EMBL/GenBank/DDBJ databases">
        <title>Multicomponent nature underlies the extraordinary mechanical properties of spider dragline silk.</title>
        <authorList>
            <person name="Kono N."/>
            <person name="Nakamura H."/>
            <person name="Mori M."/>
            <person name="Yoshida Y."/>
            <person name="Ohtoshi R."/>
            <person name="Malay A.D."/>
            <person name="Moran D.A.P."/>
            <person name="Tomita M."/>
            <person name="Numata K."/>
            <person name="Arakawa K."/>
        </authorList>
    </citation>
    <scope>NUCLEOTIDE SEQUENCE</scope>
</reference>
<feature type="transmembrane region" description="Helical" evidence="2">
    <location>
        <begin position="47"/>
        <end position="67"/>
    </location>
</feature>
<proteinExistence type="inferred from homology"/>
<feature type="transmembrane region" description="Helical" evidence="2">
    <location>
        <begin position="87"/>
        <end position="105"/>
    </location>
</feature>
<dbReference type="PANTHER" id="PTHR19444:SF13">
    <property type="entry name" value="PROTEIN UNC-93 HOMOLOG A"/>
    <property type="match status" value="1"/>
</dbReference>
<protein>
    <submittedName>
        <fullName evidence="3">UNC93-like protein</fullName>
    </submittedName>
</protein>
<accession>A0A8X6FJ84</accession>
<dbReference type="EMBL" id="BMAO01032430">
    <property type="protein sequence ID" value="GFQ82135.1"/>
    <property type="molecule type" value="Genomic_DNA"/>
</dbReference>
<dbReference type="OrthoDB" id="78663at2759"/>
<comment type="similarity">
    <text evidence="1">Belongs to the unc-93 family.</text>
</comment>